<evidence type="ECO:0000313" key="3">
    <source>
        <dbReference type="Proteomes" id="UP000183670"/>
    </source>
</evidence>
<organism evidence="2 3">
    <name type="scientific">Bacteroides ovatus</name>
    <dbReference type="NCBI Taxonomy" id="28116"/>
    <lineage>
        <taxon>Bacteria</taxon>
        <taxon>Pseudomonadati</taxon>
        <taxon>Bacteroidota</taxon>
        <taxon>Bacteroidia</taxon>
        <taxon>Bacteroidales</taxon>
        <taxon>Bacteroidaceae</taxon>
        <taxon>Bacteroides</taxon>
    </lineage>
</organism>
<reference evidence="2 3" key="1">
    <citation type="submission" date="2016-10" db="EMBL/GenBank/DDBJ databases">
        <authorList>
            <person name="de Groot N.N."/>
        </authorList>
    </citation>
    <scope>NUCLEOTIDE SEQUENCE [LARGE SCALE GENOMIC DNA]</scope>
    <source>
        <strain evidence="2 3">NLAE-zl-C500</strain>
    </source>
</reference>
<dbReference type="RefSeq" id="WP_074559727.1">
    <property type="nucleotide sequence ID" value="NZ_FMYE01000060.1"/>
</dbReference>
<dbReference type="EMBL" id="FMYE01000060">
    <property type="protein sequence ID" value="SDB79063.1"/>
    <property type="molecule type" value="Genomic_DNA"/>
</dbReference>
<keyword evidence="1" id="KW-0732">Signal</keyword>
<dbReference type="AlphaFoldDB" id="A0A1G6GB58"/>
<evidence type="ECO:0000313" key="2">
    <source>
        <dbReference type="EMBL" id="SDB79063.1"/>
    </source>
</evidence>
<dbReference type="PROSITE" id="PS51257">
    <property type="entry name" value="PROKAR_LIPOPROTEIN"/>
    <property type="match status" value="1"/>
</dbReference>
<proteinExistence type="predicted"/>
<dbReference type="Proteomes" id="UP000183670">
    <property type="component" value="Unassembled WGS sequence"/>
</dbReference>
<evidence type="ECO:0000256" key="1">
    <source>
        <dbReference type="SAM" id="SignalP"/>
    </source>
</evidence>
<sequence>MKTKKLFLIIALVVSCAVGAHAQKTVFKFRDAQARAGDAVTEVCVKPTVVEVKILEDKGRIKDEWTLSKEEVEIAMKGELDNIRAWGTYLSTIKYNCDVIMGATFKVEDNEKTGGYTVTVVGYPGIFVNWHPATQDDYEWIRLQKLSPTDGRSQIAPVVKNKN</sequence>
<name>A0A1G6GB58_BACOV</name>
<gene>
    <name evidence="2" type="ORF">SAMN05192581_10603</name>
</gene>
<feature type="signal peptide" evidence="1">
    <location>
        <begin position="1"/>
        <end position="22"/>
    </location>
</feature>
<feature type="chain" id="PRO_5010314334" evidence="1">
    <location>
        <begin position="23"/>
        <end position="163"/>
    </location>
</feature>
<protein>
    <submittedName>
        <fullName evidence="2">Uncharacterized protein</fullName>
    </submittedName>
</protein>
<accession>A0A1G6GB58</accession>